<gene>
    <name evidence="1" type="ORF">ACFQ08_00005</name>
</gene>
<keyword evidence="2" id="KW-1185">Reference proteome</keyword>
<dbReference type="InterPro" id="IPR013783">
    <property type="entry name" value="Ig-like_fold"/>
</dbReference>
<organism evidence="1 2">
    <name type="scientific">Streptosporangium algeriense</name>
    <dbReference type="NCBI Taxonomy" id="1682748"/>
    <lineage>
        <taxon>Bacteria</taxon>
        <taxon>Bacillati</taxon>
        <taxon>Actinomycetota</taxon>
        <taxon>Actinomycetes</taxon>
        <taxon>Streptosporangiales</taxon>
        <taxon>Streptosporangiaceae</taxon>
        <taxon>Streptosporangium</taxon>
    </lineage>
</organism>
<protein>
    <recommendedName>
        <fullName evidence="3">Ig-like domain-containing protein</fullName>
    </recommendedName>
</protein>
<dbReference type="Gene3D" id="2.60.40.10">
    <property type="entry name" value="Immunoglobulins"/>
    <property type="match status" value="1"/>
</dbReference>
<evidence type="ECO:0000313" key="2">
    <source>
        <dbReference type="Proteomes" id="UP001597024"/>
    </source>
</evidence>
<evidence type="ECO:0008006" key="3">
    <source>
        <dbReference type="Google" id="ProtNLM"/>
    </source>
</evidence>
<name>A0ABW3DK63_9ACTN</name>
<dbReference type="Proteomes" id="UP001597024">
    <property type="component" value="Unassembled WGS sequence"/>
</dbReference>
<feature type="non-terminal residue" evidence="1">
    <location>
        <position position="106"/>
    </location>
</feature>
<accession>A0ABW3DK63</accession>
<sequence>MLEVQVSGAQAPFIRSAPSGSRAGLTCGLTDPVGVDEPSPRLSWNARPAGETTVTVLSDGREVWRSSVPAGAHGVDVPAESLAPLTPYTWSVEGYATGAFTTGLRE</sequence>
<proteinExistence type="predicted"/>
<reference evidence="2" key="1">
    <citation type="journal article" date="2019" name="Int. J. Syst. Evol. Microbiol.">
        <title>The Global Catalogue of Microorganisms (GCM) 10K type strain sequencing project: providing services to taxonomists for standard genome sequencing and annotation.</title>
        <authorList>
            <consortium name="The Broad Institute Genomics Platform"/>
            <consortium name="The Broad Institute Genome Sequencing Center for Infectious Disease"/>
            <person name="Wu L."/>
            <person name="Ma J."/>
        </authorList>
    </citation>
    <scope>NUCLEOTIDE SEQUENCE [LARGE SCALE GENOMIC DNA]</scope>
    <source>
        <strain evidence="2">CCUG 62974</strain>
    </source>
</reference>
<dbReference type="EMBL" id="JBHTHX010000001">
    <property type="protein sequence ID" value="MFD0882953.1"/>
    <property type="molecule type" value="Genomic_DNA"/>
</dbReference>
<evidence type="ECO:0000313" key="1">
    <source>
        <dbReference type="EMBL" id="MFD0882953.1"/>
    </source>
</evidence>
<comment type="caution">
    <text evidence="1">The sequence shown here is derived from an EMBL/GenBank/DDBJ whole genome shotgun (WGS) entry which is preliminary data.</text>
</comment>